<dbReference type="PANTHER" id="PTHR42834">
    <property type="entry name" value="ENDONUCLEASE/EXONUCLEASE/PHOSPHATASE FAMILY PROTEIN (AFU_ORTHOLOGUE AFUA_3G09210)"/>
    <property type="match status" value="1"/>
</dbReference>
<dbReference type="InterPro" id="IPR005135">
    <property type="entry name" value="Endo/exonuclease/phosphatase"/>
</dbReference>
<organism evidence="5 6">
    <name type="scientific">Pegethrix bostrychoides GSE-TBD4-15B</name>
    <dbReference type="NCBI Taxonomy" id="2839662"/>
    <lineage>
        <taxon>Bacteria</taxon>
        <taxon>Bacillati</taxon>
        <taxon>Cyanobacteriota</taxon>
        <taxon>Cyanophyceae</taxon>
        <taxon>Oculatellales</taxon>
        <taxon>Oculatellaceae</taxon>
        <taxon>Pegethrix</taxon>
    </lineage>
</organism>
<dbReference type="Pfam" id="PF13449">
    <property type="entry name" value="Phytase-like"/>
    <property type="match status" value="1"/>
</dbReference>
<feature type="region of interest" description="Disordered" evidence="1">
    <location>
        <begin position="819"/>
        <end position="838"/>
    </location>
</feature>
<feature type="compositionally biased region" description="Basic and acidic residues" evidence="1">
    <location>
        <begin position="825"/>
        <end position="835"/>
    </location>
</feature>
<sequence>MTAFSPIDPNSNSAINLDASPGFLKKIGGFAGEGAEISAYDPTTQRLFVISGGTELQVLDLSDPSQPQLVSTLDVMLYGGGANSVAISNGIVAVAVQADPATDPGKVVFFDIDGMFQAEVEVGALPDMLTFTPDGTKVLVANEAEPSSYNQPDSIDPVGSISIIDLTHGVTQATVATAGFESFNPQKAELQARGVRVFGPNASVEQDLEPEYITVSADGKTAYVTLQENNALAVVDVTTATVAAIVPLGLKDFSKGLPTLTSYDFTDRPALGTTAAGQTIQLGGFSGLFYEGKAENGNLKFVTNTDRGPNGEPTDLNASNPGNERPFALPDFQPEIVRFELNPATGQISITQQIKLTQADGTPITGLPNLQSGAAGTAYTDEVAVDLEGNLLPNDPLGADTEGIVVAPDGSFWLVDEYRPAIYHVAADGKLIERFIPEGAPTEGGEFGTPALPAVYAQRRSNRGFEAVALEGTKLYAFIQSPIDHPDSAADTVSRSSRNLRILEFDTVSKQTTGEYLYILDDVTASGNAKTDKIGDAVSLGNGKFLVAERDDLSSTSSNKLIYEIDLQGATNLHQLDSLTSGKTIEQLSVAELAAAQIEPVSKRLVTNAAAIGYTGVEKLEGLAVVDEHTIALINDNDFGIAGSTINSDGTLSSIEDTPVKLGLINFNQSNGLDASDRDGENDEGAIKIQFEPVLGLYQPDAIASFSINGQTYLVTANEGDTRDYDGFNEEIRVGDDDYQLDPTRFPNAEALKDDANLGRLTVTTADGDLDGDGDYDQIVVPGARSFSVWDSSGNLIFDSGDQLEQITAQAVPNLFNSNGTAETFDSRSDNKGPEPEGVVIGTVNNRVYAFIGLERTGGVIVYEVTDPNQPQFVEYVSTEGDISPEGLTFIPASQNPNGKSLLVVSNEVSGTVGIFEFTPPTRISDIQGAGHVSPLVDQTVNVAGIVTAVTSIGFYIQDPHPDSNPDTSEGIFVFRGSAGSKPTLGDSVRVNGTVSEFRGSPARSNDLSVTQITATGATSGFTVLSSGNALPAATIIGADGRMPPNQVIANDAVNGSVEGSPFDPAEDGIDFYESLEGMYVQVNNAVAVGPTSGFGEIPVVADSGADAGARTARGGLYIQPTDFNPERIIIDDVIVGDEPDVNVGDIFTSPIVGLLDYSFSNFKLLNTEVLQVELGDLEREVTALVGTENQLTVASFNVENLDPKKEDRAKVSGQSSSNVDDDLGDGKFDALAERIVDNLKSPDIISLEEVQDNTGAEIGDGVVDATVTYELLIDAIQNAGGPTYEFRSVNPAEGEDGGQPGGNIRVGFLFNPERVSFVERPGGSATTNTTVVDGAPSASPGRLLDPDLTDGDAFANSRKPLVGEFEFQGNRVIVVGNHFNSKGGDQPLFGRFQPPTLTSETQRSQQAQIVRQFVDDLLGADPNANVIVAGDLNDFQFSNPLDILTQGGALSNLYDLLPAAEQYSYNFEGNAQVLDHILVSPNLQPLAEFDVVHINSEFARQDSDHDPLVARFRFEMAMTQVQPAGF</sequence>
<dbReference type="Gene3D" id="3.60.10.10">
    <property type="entry name" value="Endonuclease/exonuclease/phosphatase"/>
    <property type="match status" value="1"/>
</dbReference>
<evidence type="ECO:0000259" key="4">
    <source>
        <dbReference type="Pfam" id="PF22494"/>
    </source>
</evidence>
<dbReference type="PANTHER" id="PTHR42834:SF1">
    <property type="entry name" value="ENDONUCLEASE_EXONUCLEASE_PHOSPHATASE FAMILY PROTEIN (AFU_ORTHOLOGUE AFUA_3G09210)"/>
    <property type="match status" value="1"/>
</dbReference>
<dbReference type="InterPro" id="IPR055188">
    <property type="entry name" value="Choice_anch_I"/>
</dbReference>
<proteinExistence type="predicted"/>
<dbReference type="InterPro" id="IPR015943">
    <property type="entry name" value="WD40/YVTN_repeat-like_dom_sf"/>
</dbReference>
<feature type="domain" description="Phytase-like" evidence="2">
    <location>
        <begin position="281"/>
        <end position="639"/>
    </location>
</feature>
<feature type="domain" description="Choice-of-anchor I" evidence="4">
    <location>
        <begin position="670"/>
        <end position="917"/>
    </location>
</feature>
<dbReference type="CDD" id="cd04486">
    <property type="entry name" value="YhcR_OBF_like"/>
    <property type="match status" value="1"/>
</dbReference>
<gene>
    <name evidence="5" type="ORF">KME07_23650</name>
</gene>
<dbReference type="InterPro" id="IPR036691">
    <property type="entry name" value="Endo/exonu/phosph_ase_sf"/>
</dbReference>
<evidence type="ECO:0000259" key="2">
    <source>
        <dbReference type="Pfam" id="PF13449"/>
    </source>
</evidence>
<dbReference type="Pfam" id="PF22494">
    <property type="entry name" value="choice_anch_I"/>
    <property type="match status" value="2"/>
</dbReference>
<dbReference type="Gene3D" id="2.130.10.10">
    <property type="entry name" value="YVTN repeat-like/Quinoprotein amine dehydrogenase"/>
    <property type="match status" value="1"/>
</dbReference>
<dbReference type="SUPFAM" id="SSF50969">
    <property type="entry name" value="YVTN repeat-like/Quinoprotein amine dehydrogenase"/>
    <property type="match status" value="1"/>
</dbReference>
<evidence type="ECO:0000256" key="1">
    <source>
        <dbReference type="SAM" id="MobiDB-lite"/>
    </source>
</evidence>
<evidence type="ECO:0000313" key="6">
    <source>
        <dbReference type="Proteomes" id="UP000707356"/>
    </source>
</evidence>
<dbReference type="NCBIfam" id="NF038117">
    <property type="entry name" value="choice_anch_I"/>
    <property type="match status" value="1"/>
</dbReference>
<evidence type="ECO:0000313" key="5">
    <source>
        <dbReference type="EMBL" id="MBW4468433.1"/>
    </source>
</evidence>
<evidence type="ECO:0000259" key="3">
    <source>
        <dbReference type="Pfam" id="PF19580"/>
    </source>
</evidence>
<dbReference type="GO" id="GO:0003824">
    <property type="term" value="F:catalytic activity"/>
    <property type="evidence" value="ECO:0007669"/>
    <property type="project" value="InterPro"/>
</dbReference>
<comment type="caution">
    <text evidence="5">The sequence shown here is derived from an EMBL/GenBank/DDBJ whole genome shotgun (WGS) entry which is preliminary data.</text>
</comment>
<dbReference type="Proteomes" id="UP000707356">
    <property type="component" value="Unassembled WGS sequence"/>
</dbReference>
<reference evidence="5" key="1">
    <citation type="submission" date="2021-05" db="EMBL/GenBank/DDBJ databases">
        <authorList>
            <person name="Pietrasiak N."/>
            <person name="Ward R."/>
            <person name="Stajich J.E."/>
            <person name="Kurbessoian T."/>
        </authorList>
    </citation>
    <scope>NUCLEOTIDE SEQUENCE</scope>
    <source>
        <strain evidence="5">GSE-TBD4-15B</strain>
    </source>
</reference>
<protein>
    <submittedName>
        <fullName evidence="5">Choice-of-anchor I family protein</fullName>
    </submittedName>
</protein>
<feature type="domain" description="Choice-of-anchor I" evidence="4">
    <location>
        <begin position="32"/>
        <end position="257"/>
    </location>
</feature>
<accession>A0A951U753</accession>
<feature type="region of interest" description="Disordered" evidence="1">
    <location>
        <begin position="301"/>
        <end position="322"/>
    </location>
</feature>
<name>A0A951U753_9CYAN</name>
<dbReference type="EMBL" id="JAHHHV010000089">
    <property type="protein sequence ID" value="MBW4468433.1"/>
    <property type="molecule type" value="Genomic_DNA"/>
</dbReference>
<dbReference type="Pfam" id="PF19580">
    <property type="entry name" value="Exo_endo_phos_3"/>
    <property type="match status" value="1"/>
</dbReference>
<dbReference type="SUPFAM" id="SSF56219">
    <property type="entry name" value="DNase I-like"/>
    <property type="match status" value="1"/>
</dbReference>
<dbReference type="InterPro" id="IPR011044">
    <property type="entry name" value="Quino_amine_DH_bsu"/>
</dbReference>
<dbReference type="InterPro" id="IPR027372">
    <property type="entry name" value="Phytase-like_dom"/>
</dbReference>
<reference evidence="5" key="2">
    <citation type="journal article" date="2022" name="Microbiol. Resour. Announc.">
        <title>Metagenome Sequencing to Explore Phylogenomics of Terrestrial Cyanobacteria.</title>
        <authorList>
            <person name="Ward R.D."/>
            <person name="Stajich J.E."/>
            <person name="Johansen J.R."/>
            <person name="Huntemann M."/>
            <person name="Clum A."/>
            <person name="Foster B."/>
            <person name="Foster B."/>
            <person name="Roux S."/>
            <person name="Palaniappan K."/>
            <person name="Varghese N."/>
            <person name="Mukherjee S."/>
            <person name="Reddy T.B.K."/>
            <person name="Daum C."/>
            <person name="Copeland A."/>
            <person name="Chen I.A."/>
            <person name="Ivanova N.N."/>
            <person name="Kyrpides N.C."/>
            <person name="Shapiro N."/>
            <person name="Eloe-Fadrosh E.A."/>
            <person name="Pietrasiak N."/>
        </authorList>
    </citation>
    <scope>NUCLEOTIDE SEQUENCE</scope>
    <source>
        <strain evidence="5">GSE-TBD4-15B</strain>
    </source>
</reference>
<feature type="domain" description="Endonuclease/exonuclease/phosphatase" evidence="3">
    <location>
        <begin position="1358"/>
        <end position="1485"/>
    </location>
</feature>